<protein>
    <submittedName>
        <fullName evidence="1">Unnamed protein product</fullName>
    </submittedName>
</protein>
<proteinExistence type="predicted"/>
<name>A0ACB5T7G8_AMBMO</name>
<dbReference type="EMBL" id="BSXS01004545">
    <property type="protein sequence ID" value="GME83157.1"/>
    <property type="molecule type" value="Genomic_DNA"/>
</dbReference>
<gene>
    <name evidence="1" type="ORF">Amon02_000599100</name>
</gene>
<evidence type="ECO:0000313" key="1">
    <source>
        <dbReference type="EMBL" id="GME83157.1"/>
    </source>
</evidence>
<dbReference type="Proteomes" id="UP001165064">
    <property type="component" value="Unassembled WGS sequence"/>
</dbReference>
<accession>A0ACB5T7G8</accession>
<organism evidence="1 2">
    <name type="scientific">Ambrosiozyma monospora</name>
    <name type="common">Yeast</name>
    <name type="synonym">Endomycopsis monosporus</name>
    <dbReference type="NCBI Taxonomy" id="43982"/>
    <lineage>
        <taxon>Eukaryota</taxon>
        <taxon>Fungi</taxon>
        <taxon>Dikarya</taxon>
        <taxon>Ascomycota</taxon>
        <taxon>Saccharomycotina</taxon>
        <taxon>Pichiomycetes</taxon>
        <taxon>Pichiales</taxon>
        <taxon>Pichiaceae</taxon>
        <taxon>Ambrosiozyma</taxon>
    </lineage>
</organism>
<comment type="caution">
    <text evidence="1">The sequence shown here is derived from an EMBL/GenBank/DDBJ whole genome shotgun (WGS) entry which is preliminary data.</text>
</comment>
<reference evidence="1" key="1">
    <citation type="submission" date="2023-04" db="EMBL/GenBank/DDBJ databases">
        <title>Ambrosiozyma monospora NBRC 10751.</title>
        <authorList>
            <person name="Ichikawa N."/>
            <person name="Sato H."/>
            <person name="Tonouchi N."/>
        </authorList>
    </citation>
    <scope>NUCLEOTIDE SEQUENCE</scope>
    <source>
        <strain evidence="1">NBRC 10751</strain>
    </source>
</reference>
<evidence type="ECO:0000313" key="2">
    <source>
        <dbReference type="Proteomes" id="UP001165064"/>
    </source>
</evidence>
<keyword evidence="2" id="KW-1185">Reference proteome</keyword>
<sequence length="198" mass="21484">MQNPTTGQIEPYVEIWKSLIEITTSNSSSSLSSSTSCACCSSSSSSTNNTRTTKLNCCVWEIVPGTTQGHGDTNQNDDHEAMKGYEGRIISFGPWTQGVIWNKARSSADRTADGEPISVIRRFDVDKGKEKLESGIEIETIEFGLDTKLFPNDSQLGLTKGVGSCNVGDVVVSGKADGSDDVVRWKCVECWKSCDLKL</sequence>